<feature type="domain" description="ABC transporter" evidence="3">
    <location>
        <begin position="277"/>
        <end position="494"/>
    </location>
</feature>
<dbReference type="RefSeq" id="WP_252761631.1">
    <property type="nucleotide sequence ID" value="NZ_JAMXLY010000046.1"/>
</dbReference>
<evidence type="ECO:0000313" key="5">
    <source>
        <dbReference type="Proteomes" id="UP001204015"/>
    </source>
</evidence>
<comment type="caution">
    <text evidence="4">The sequence shown here is derived from an EMBL/GenBank/DDBJ whole genome shotgun (WGS) entry which is preliminary data.</text>
</comment>
<keyword evidence="2 4" id="KW-0067">ATP-binding</keyword>
<dbReference type="PANTHER" id="PTHR43514:SF4">
    <property type="entry name" value="ABC TRANSPORTER I FAMILY MEMBER 10"/>
    <property type="match status" value="1"/>
</dbReference>
<dbReference type="GO" id="GO:0005524">
    <property type="term" value="F:ATP binding"/>
    <property type="evidence" value="ECO:0007669"/>
    <property type="project" value="UniProtKB-KW"/>
</dbReference>
<dbReference type="Pfam" id="PF00005">
    <property type="entry name" value="ABC_tran"/>
    <property type="match status" value="2"/>
</dbReference>
<evidence type="ECO:0000259" key="3">
    <source>
        <dbReference type="PROSITE" id="PS50893"/>
    </source>
</evidence>
<dbReference type="SMART" id="SM00382">
    <property type="entry name" value="AAA"/>
    <property type="match status" value="2"/>
</dbReference>
<dbReference type="EMBL" id="JAMXLY010000046">
    <property type="protein sequence ID" value="MCO6026276.1"/>
    <property type="molecule type" value="Genomic_DNA"/>
</dbReference>
<reference evidence="4 5" key="1">
    <citation type="submission" date="2022-06" db="EMBL/GenBank/DDBJ databases">
        <title>A taxonomic note on the genus Prevotella: Description of four novel genera and emended description of the genera Hallella and Xylanibacter.</title>
        <authorList>
            <person name="Hitch T.C.A."/>
        </authorList>
    </citation>
    <scope>NUCLEOTIDE SEQUENCE [LARGE SCALE GENOMIC DNA]</scope>
    <source>
        <strain evidence="4 5">DSM 100619</strain>
    </source>
</reference>
<dbReference type="PANTHER" id="PTHR43514">
    <property type="entry name" value="ABC TRANSPORTER I FAMILY MEMBER 10"/>
    <property type="match status" value="1"/>
</dbReference>
<dbReference type="InterPro" id="IPR050334">
    <property type="entry name" value="Molybdenum_import_ModC"/>
</dbReference>
<gene>
    <name evidence="4" type="ORF">NG821_10565</name>
</gene>
<dbReference type="Proteomes" id="UP001204015">
    <property type="component" value="Unassembled WGS sequence"/>
</dbReference>
<name>A0ABT1BYW4_9BACT</name>
<dbReference type="InterPro" id="IPR017871">
    <property type="entry name" value="ABC_transporter-like_CS"/>
</dbReference>
<dbReference type="Gene3D" id="3.40.50.300">
    <property type="entry name" value="P-loop containing nucleotide triphosphate hydrolases"/>
    <property type="match status" value="2"/>
</dbReference>
<sequence length="494" mass="56661">MQTIIRINQGIPRMPAWRLAEPVDFESKDGEHIAIVGPNGGGKSLLADIIIGSHPLLRQDPAYDFSPSKKERVSDNIRYITFRDSYGGDNDKTYYLQQRWNQQEIDDNTPTAKEKLEEAFQLAGEDTPARRALQQHIYKQFDMESFLDKFIILLSSGELRKFKLAETLFAEPRVLIMDNPFIGLDAETRIQLNILLSQLAKENSLQIILILSKADDIPEFITHVVEVKDLKVHPKVPKAEYLSHRSPFPTRVLSKEKEEAIIALPYNTNEYHAHEVVKMDKVSIIYGKRTILKDLDWTVYNGERWALQGQNGAGKSTLLSLVCADNPQSYACDITLFDRPRGSGESIWDIKKHIGYVSPELQRAYQKNLDCIRIVASGLKDSVGLYAKPSDDDLEKCRFWMQIFGLGHFEHLPFLKISSGEQRLVLLARAFVKDPELLILDEPLHGLDNTNRRMVKDIIEAFCKRKNKTLIMVSHYQEEFPNCIDHSIYLQRHV</sequence>
<dbReference type="SUPFAM" id="SSF52540">
    <property type="entry name" value="P-loop containing nucleoside triphosphate hydrolases"/>
    <property type="match status" value="2"/>
</dbReference>
<evidence type="ECO:0000256" key="1">
    <source>
        <dbReference type="ARBA" id="ARBA00022741"/>
    </source>
</evidence>
<keyword evidence="5" id="KW-1185">Reference proteome</keyword>
<keyword evidence="1" id="KW-0547">Nucleotide-binding</keyword>
<dbReference type="InterPro" id="IPR003439">
    <property type="entry name" value="ABC_transporter-like_ATP-bd"/>
</dbReference>
<evidence type="ECO:0000313" key="4">
    <source>
        <dbReference type="EMBL" id="MCO6026276.1"/>
    </source>
</evidence>
<evidence type="ECO:0000256" key="2">
    <source>
        <dbReference type="ARBA" id="ARBA00022840"/>
    </source>
</evidence>
<proteinExistence type="predicted"/>
<accession>A0ABT1BYW4</accession>
<protein>
    <submittedName>
        <fullName evidence="4">ATP-binding cassette domain-containing protein</fullName>
    </submittedName>
</protein>
<dbReference type="InterPro" id="IPR027417">
    <property type="entry name" value="P-loop_NTPase"/>
</dbReference>
<dbReference type="PROSITE" id="PS00211">
    <property type="entry name" value="ABC_TRANSPORTER_1"/>
    <property type="match status" value="2"/>
</dbReference>
<dbReference type="PROSITE" id="PS50893">
    <property type="entry name" value="ABC_TRANSPORTER_2"/>
    <property type="match status" value="2"/>
</dbReference>
<organism evidence="4 5">
    <name type="scientific">Segatella cerevisiae</name>
    <dbReference type="NCBI Taxonomy" id="2053716"/>
    <lineage>
        <taxon>Bacteria</taxon>
        <taxon>Pseudomonadati</taxon>
        <taxon>Bacteroidota</taxon>
        <taxon>Bacteroidia</taxon>
        <taxon>Bacteroidales</taxon>
        <taxon>Prevotellaceae</taxon>
        <taxon>Segatella</taxon>
    </lineage>
</organism>
<feature type="domain" description="ABC transporter" evidence="3">
    <location>
        <begin position="5"/>
        <end position="254"/>
    </location>
</feature>
<dbReference type="InterPro" id="IPR003593">
    <property type="entry name" value="AAA+_ATPase"/>
</dbReference>